<name>A0A2T9Z6N9_9FUNG</name>
<dbReference type="PANTHER" id="PTHR11266">
    <property type="entry name" value="PEROXISOMAL MEMBRANE PROTEIN 2, PXMP2 MPV17"/>
    <property type="match status" value="1"/>
</dbReference>
<keyword evidence="3" id="KW-0812">Transmembrane</keyword>
<dbReference type="OrthoDB" id="10267969at2759"/>
<dbReference type="PANTHER" id="PTHR11266:SF50">
    <property type="entry name" value="VACUOLAR MEMBRANE PROTEIN YOR292C"/>
    <property type="match status" value="1"/>
</dbReference>
<reference evidence="7 8" key="1">
    <citation type="journal article" date="2018" name="MBio">
        <title>Comparative Genomics Reveals the Core Gene Toolbox for the Fungus-Insect Symbiosis.</title>
        <authorList>
            <person name="Wang Y."/>
            <person name="Stata M."/>
            <person name="Wang W."/>
            <person name="Stajich J.E."/>
            <person name="White M.M."/>
            <person name="Moncalvo J.M."/>
        </authorList>
    </citation>
    <scope>NUCLEOTIDE SEQUENCE [LARGE SCALE GENOMIC DNA]</scope>
    <source>
        <strain evidence="7 8">SC-DP-2</strain>
    </source>
</reference>
<evidence type="ECO:0000256" key="2">
    <source>
        <dbReference type="ARBA" id="ARBA00006824"/>
    </source>
</evidence>
<keyword evidence="8" id="KW-1185">Reference proteome</keyword>
<organism evidence="7 8">
    <name type="scientific">Smittium megazygosporum</name>
    <dbReference type="NCBI Taxonomy" id="133381"/>
    <lineage>
        <taxon>Eukaryota</taxon>
        <taxon>Fungi</taxon>
        <taxon>Fungi incertae sedis</taxon>
        <taxon>Zoopagomycota</taxon>
        <taxon>Kickxellomycotina</taxon>
        <taxon>Harpellomycetes</taxon>
        <taxon>Harpellales</taxon>
        <taxon>Legeriomycetaceae</taxon>
        <taxon>Smittium</taxon>
    </lineage>
</organism>
<dbReference type="Pfam" id="PF04117">
    <property type="entry name" value="Mpv17_PMP22"/>
    <property type="match status" value="1"/>
</dbReference>
<evidence type="ECO:0000256" key="5">
    <source>
        <dbReference type="ARBA" id="ARBA00023136"/>
    </source>
</evidence>
<protein>
    <submittedName>
        <fullName evidence="7">Uncharacterized protein</fullName>
    </submittedName>
</protein>
<evidence type="ECO:0000256" key="1">
    <source>
        <dbReference type="ARBA" id="ARBA00004141"/>
    </source>
</evidence>
<evidence type="ECO:0000256" key="6">
    <source>
        <dbReference type="RuleBase" id="RU363053"/>
    </source>
</evidence>
<keyword evidence="5" id="KW-0472">Membrane</keyword>
<dbReference type="EMBL" id="MBFS01002151">
    <property type="protein sequence ID" value="PVV00258.1"/>
    <property type="molecule type" value="Genomic_DNA"/>
</dbReference>
<dbReference type="Proteomes" id="UP000245609">
    <property type="component" value="Unassembled WGS sequence"/>
</dbReference>
<dbReference type="InterPro" id="IPR007248">
    <property type="entry name" value="Mpv17_PMP22"/>
</dbReference>
<keyword evidence="4" id="KW-1133">Transmembrane helix</keyword>
<dbReference type="GO" id="GO:0016020">
    <property type="term" value="C:membrane"/>
    <property type="evidence" value="ECO:0007669"/>
    <property type="project" value="UniProtKB-SubCell"/>
</dbReference>
<comment type="caution">
    <text evidence="7">The sequence shown here is derived from an EMBL/GenBank/DDBJ whole genome shotgun (WGS) entry which is preliminary data.</text>
</comment>
<gene>
    <name evidence="7" type="ORF">BB560_005365</name>
</gene>
<dbReference type="AlphaFoldDB" id="A0A2T9Z6N9"/>
<dbReference type="STRING" id="133381.A0A2T9Z6N9"/>
<dbReference type="GO" id="GO:0005739">
    <property type="term" value="C:mitochondrion"/>
    <property type="evidence" value="ECO:0007669"/>
    <property type="project" value="TreeGrafter"/>
</dbReference>
<comment type="similarity">
    <text evidence="2 6">Belongs to the peroxisomal membrane protein PXMP2/4 family.</text>
</comment>
<comment type="subcellular location">
    <subcellularLocation>
        <location evidence="1">Membrane</location>
        <topology evidence="1">Multi-pass membrane protein</topology>
    </subcellularLocation>
</comment>
<evidence type="ECO:0000313" key="8">
    <source>
        <dbReference type="Proteomes" id="UP000245609"/>
    </source>
</evidence>
<evidence type="ECO:0000256" key="4">
    <source>
        <dbReference type="ARBA" id="ARBA00022989"/>
    </source>
</evidence>
<proteinExistence type="inferred from homology"/>
<accession>A0A2T9Z6N9</accession>
<sequence>MNRLLERWTLASERNPIKVVSITNAIICALGDFVCQKLQFSSSGGSFSVSLSTAEYDVLRTLRFASWGCILGPVLNKWYIYLNRHFPMPKAPSLKTAEASAKVKAAASSANYQRTEFAKALFKRVAADQLAFAPFGVAGFFVYMNLTEPGHPVSLSTVFREKYLETLKSNYYIWPAFQFVNFSVVPIQFRVPVGSMFGILWNVYLSYMHAR</sequence>
<evidence type="ECO:0000313" key="7">
    <source>
        <dbReference type="EMBL" id="PVV00258.1"/>
    </source>
</evidence>
<evidence type="ECO:0000256" key="3">
    <source>
        <dbReference type="ARBA" id="ARBA00022692"/>
    </source>
</evidence>